<evidence type="ECO:0000313" key="4">
    <source>
        <dbReference type="Proteomes" id="UP000656881"/>
    </source>
</evidence>
<comment type="caution">
    <text evidence="3">The sequence shown here is derived from an EMBL/GenBank/DDBJ whole genome shotgun (WGS) entry which is preliminary data.</text>
</comment>
<evidence type="ECO:0000256" key="1">
    <source>
        <dbReference type="SAM" id="MobiDB-lite"/>
    </source>
</evidence>
<dbReference type="InterPro" id="IPR007278">
    <property type="entry name" value="DUF397"/>
</dbReference>
<proteinExistence type="predicted"/>
<protein>
    <recommendedName>
        <fullName evidence="2">DUF397 domain-containing protein</fullName>
    </recommendedName>
</protein>
<gene>
    <name evidence="3" type="ORF">GCM10012286_69940</name>
</gene>
<evidence type="ECO:0000313" key="3">
    <source>
        <dbReference type="EMBL" id="GGO56143.1"/>
    </source>
</evidence>
<dbReference type="RefSeq" id="WP_189176983.1">
    <property type="nucleotide sequence ID" value="NZ_BMNG01000018.1"/>
</dbReference>
<feature type="region of interest" description="Disordered" evidence="1">
    <location>
        <begin position="1"/>
        <end position="24"/>
    </location>
</feature>
<organism evidence="3 4">
    <name type="scientific">Streptomyces lasiicapitis</name>
    <dbReference type="NCBI Taxonomy" id="1923961"/>
    <lineage>
        <taxon>Bacteria</taxon>
        <taxon>Bacillati</taxon>
        <taxon>Actinomycetota</taxon>
        <taxon>Actinomycetes</taxon>
        <taxon>Kitasatosporales</taxon>
        <taxon>Streptomycetaceae</taxon>
        <taxon>Streptomyces</taxon>
    </lineage>
</organism>
<evidence type="ECO:0000259" key="2">
    <source>
        <dbReference type="Pfam" id="PF04149"/>
    </source>
</evidence>
<feature type="domain" description="DUF397" evidence="2">
    <location>
        <begin position="11"/>
        <end position="64"/>
    </location>
</feature>
<dbReference type="Proteomes" id="UP000656881">
    <property type="component" value="Unassembled WGS sequence"/>
</dbReference>
<keyword evidence="4" id="KW-1185">Reference proteome</keyword>
<accession>A0ABQ2MQQ8</accession>
<name>A0ABQ2MQQ8_9ACTN</name>
<sequence length="71" mass="7432">MASHDTDLSAATWRKSSYSNGTGGDCVEISDSLPGIVPVRDTKVPHGSALVFHTTAWAPFITAVTEGELTA</sequence>
<dbReference type="EMBL" id="BMNG01000018">
    <property type="protein sequence ID" value="GGO56143.1"/>
    <property type="molecule type" value="Genomic_DNA"/>
</dbReference>
<dbReference type="Pfam" id="PF04149">
    <property type="entry name" value="DUF397"/>
    <property type="match status" value="1"/>
</dbReference>
<reference evidence="4" key="1">
    <citation type="journal article" date="2019" name="Int. J. Syst. Evol. Microbiol.">
        <title>The Global Catalogue of Microorganisms (GCM) 10K type strain sequencing project: providing services to taxonomists for standard genome sequencing and annotation.</title>
        <authorList>
            <consortium name="The Broad Institute Genomics Platform"/>
            <consortium name="The Broad Institute Genome Sequencing Center for Infectious Disease"/>
            <person name="Wu L."/>
            <person name="Ma J."/>
        </authorList>
    </citation>
    <scope>NUCLEOTIDE SEQUENCE [LARGE SCALE GENOMIC DNA]</scope>
    <source>
        <strain evidence="4">CGMCC 4.7349</strain>
    </source>
</reference>